<dbReference type="Proteomes" id="UP001202717">
    <property type="component" value="Chromosome"/>
</dbReference>
<dbReference type="PANTHER" id="PTHR12526:SF630">
    <property type="entry name" value="GLYCOSYLTRANSFERASE"/>
    <property type="match status" value="1"/>
</dbReference>
<feature type="domain" description="Glycosyl transferase family 1" evidence="1">
    <location>
        <begin position="210"/>
        <end position="385"/>
    </location>
</feature>
<dbReference type="InterPro" id="IPR001296">
    <property type="entry name" value="Glyco_trans_1"/>
</dbReference>
<proteinExistence type="predicted"/>
<dbReference type="SUPFAM" id="SSF53756">
    <property type="entry name" value="UDP-Glycosyltransferase/glycogen phosphorylase"/>
    <property type="match status" value="1"/>
</dbReference>
<accession>A0ABY7RZE8</accession>
<evidence type="ECO:0000313" key="2">
    <source>
        <dbReference type="EMBL" id="WCO02531.1"/>
    </source>
</evidence>
<evidence type="ECO:0000259" key="1">
    <source>
        <dbReference type="Pfam" id="PF00534"/>
    </source>
</evidence>
<gene>
    <name evidence="2" type="ORF">MUN68_003320</name>
</gene>
<reference evidence="2 3" key="1">
    <citation type="submission" date="2023-01" db="EMBL/GenBank/DDBJ databases">
        <title>Psychroserpens ponticola sp. nov., isolated from seawater.</title>
        <authorList>
            <person name="Kristyanto S."/>
            <person name="Jung J."/>
            <person name="Kim J.M."/>
            <person name="Jeon C.O."/>
        </authorList>
    </citation>
    <scope>NUCLEOTIDE SEQUENCE [LARGE SCALE GENOMIC DNA]</scope>
    <source>
        <strain evidence="2 3">MSW6</strain>
    </source>
</reference>
<keyword evidence="3" id="KW-1185">Reference proteome</keyword>
<dbReference type="PANTHER" id="PTHR12526">
    <property type="entry name" value="GLYCOSYLTRANSFERASE"/>
    <property type="match status" value="1"/>
</dbReference>
<organism evidence="2 3">
    <name type="scientific">Psychroserpens ponticola</name>
    <dbReference type="NCBI Taxonomy" id="2932268"/>
    <lineage>
        <taxon>Bacteria</taxon>
        <taxon>Pseudomonadati</taxon>
        <taxon>Bacteroidota</taxon>
        <taxon>Flavobacteriia</taxon>
        <taxon>Flavobacteriales</taxon>
        <taxon>Flavobacteriaceae</taxon>
        <taxon>Psychroserpens</taxon>
    </lineage>
</organism>
<evidence type="ECO:0000313" key="3">
    <source>
        <dbReference type="Proteomes" id="UP001202717"/>
    </source>
</evidence>
<protein>
    <submittedName>
        <fullName evidence="2">Glycosyltransferase family 4 protein</fullName>
    </submittedName>
</protein>
<sequence length="409" mass="47574">MSKTKVVYLVSGSRHTIPPNKKSPGVPRIIEKLSNNDTTSISYKVVSKYDDSLIHQDYNKRKYLHIKPTLWNRFFESILNKVPLRIKKRVYGYSLTDRIVYYEGIKRLIRKERPDVIITFMHFELFKKLCKVHPKAKHIYFFRSTDLKLRLGDQNIDFLINNSSGFLANTKSPIEELKTISPRLNFPTETIYNSVKLNDFTDKICEELSEQYRKTFNLKPDDFVIGYAGRLSEEKSVLELFEAVHYLKNKGLKVHVLVAGSIAIETTPNEDYYNLIVNYANENLSDQIHFLGWLPNEKLYEFYNALDIGVLLSKYSEGNSMFLLETLSMGTPMIATRIGGNLEMITDGENGFLIDIENVKQNLIQKLEFIISNRGQLNEMSTNALKYIKQHHTNDIMVDKFNNFMQNFE</sequence>
<dbReference type="CDD" id="cd03801">
    <property type="entry name" value="GT4_PimA-like"/>
    <property type="match status" value="1"/>
</dbReference>
<dbReference type="EMBL" id="CP116221">
    <property type="protein sequence ID" value="WCO02531.1"/>
    <property type="molecule type" value="Genomic_DNA"/>
</dbReference>
<name>A0ABY7RZE8_9FLAO</name>
<dbReference type="Gene3D" id="3.40.50.2000">
    <property type="entry name" value="Glycogen Phosphorylase B"/>
    <property type="match status" value="2"/>
</dbReference>
<dbReference type="Pfam" id="PF00534">
    <property type="entry name" value="Glycos_transf_1"/>
    <property type="match status" value="1"/>
</dbReference>
<dbReference type="RefSeq" id="WP_249995299.1">
    <property type="nucleotide sequence ID" value="NZ_CP116221.1"/>
</dbReference>